<dbReference type="EMBL" id="MU790882">
    <property type="protein sequence ID" value="KAJ3992223.1"/>
    <property type="molecule type" value="Genomic_DNA"/>
</dbReference>
<dbReference type="Proteomes" id="UP001163828">
    <property type="component" value="Unassembled WGS sequence"/>
</dbReference>
<keyword evidence="3" id="KW-1185">Reference proteome</keyword>
<evidence type="ECO:0000313" key="2">
    <source>
        <dbReference type="EMBL" id="KAJ3992223.1"/>
    </source>
</evidence>
<sequence length="304" mass="33584">MWNILTSEYDTSSAAAQSLAKERIQKFRYDTNLPFEFYFKNLEALRKAASDVGCTVTDEDLWSRFLTSLNPDYLWIIQNHGSRTYADLKRNLIEYDMLVESSLPGQIRESFAKTVNALVTSRGTVGQTKGGGSEGKAPRWYHAPKGLEPARSITATSVTDEEDFVTTATIYGFSDYDFGGMTELSYPPPPPDPPALRMGIQENLALLSNEESGMSRVQSSSVSEISLLNGNSTMDVPTFIDSGASHWCIRDRSRFVTYTPARRVGWMAAEGLSGPFSIEGHGMAELTVPGFTYSFICDELAIPA</sequence>
<accession>A0ABQ8Q1B1</accession>
<comment type="caution">
    <text evidence="2">The sequence shown here is derived from an EMBL/GenBank/DDBJ whole genome shotgun (WGS) entry which is preliminary data.</text>
</comment>
<dbReference type="Pfam" id="PF14223">
    <property type="entry name" value="Retrotran_gag_2"/>
    <property type="match status" value="1"/>
</dbReference>
<organism evidence="2 3">
    <name type="scientific">Lentinula boryana</name>
    <dbReference type="NCBI Taxonomy" id="40481"/>
    <lineage>
        <taxon>Eukaryota</taxon>
        <taxon>Fungi</taxon>
        <taxon>Dikarya</taxon>
        <taxon>Basidiomycota</taxon>
        <taxon>Agaricomycotina</taxon>
        <taxon>Agaricomycetes</taxon>
        <taxon>Agaricomycetidae</taxon>
        <taxon>Agaricales</taxon>
        <taxon>Marasmiineae</taxon>
        <taxon>Omphalotaceae</taxon>
        <taxon>Lentinula</taxon>
    </lineage>
</organism>
<protein>
    <submittedName>
        <fullName evidence="2">Uncharacterized protein</fullName>
    </submittedName>
</protein>
<evidence type="ECO:0000313" key="3">
    <source>
        <dbReference type="Proteomes" id="UP001163828"/>
    </source>
</evidence>
<feature type="region of interest" description="Disordered" evidence="1">
    <location>
        <begin position="123"/>
        <end position="143"/>
    </location>
</feature>
<proteinExistence type="predicted"/>
<gene>
    <name evidence="2" type="ORF">F5050DRAFT_1715451</name>
</gene>
<reference evidence="2" key="1">
    <citation type="submission" date="2022-08" db="EMBL/GenBank/DDBJ databases">
        <authorList>
            <consortium name="DOE Joint Genome Institute"/>
            <person name="Min B."/>
            <person name="Riley R."/>
            <person name="Sierra-Patev S."/>
            <person name="Naranjo-Ortiz M."/>
            <person name="Looney B."/>
            <person name="Konkel Z."/>
            <person name="Slot J.C."/>
            <person name="Sakamoto Y."/>
            <person name="Steenwyk J.L."/>
            <person name="Rokas A."/>
            <person name="Carro J."/>
            <person name="Camarero S."/>
            <person name="Ferreira P."/>
            <person name="Molpeceres G."/>
            <person name="Ruiz-Duenas F.J."/>
            <person name="Serrano A."/>
            <person name="Henrissat B."/>
            <person name="Drula E."/>
            <person name="Hughes K.W."/>
            <person name="Mata J.L."/>
            <person name="Ishikawa N.K."/>
            <person name="Vargas-Isla R."/>
            <person name="Ushijima S."/>
            <person name="Smith C.A."/>
            <person name="Ahrendt S."/>
            <person name="Andreopoulos W."/>
            <person name="He G."/>
            <person name="Labutti K."/>
            <person name="Lipzen A."/>
            <person name="Ng V."/>
            <person name="Sandor L."/>
            <person name="Barry K."/>
            <person name="Martinez A.T."/>
            <person name="Xiao Y."/>
            <person name="Gibbons J.G."/>
            <person name="Terashima K."/>
            <person name="Hibbett D.S."/>
            <person name="Grigoriev I.V."/>
        </authorList>
    </citation>
    <scope>NUCLEOTIDE SEQUENCE</scope>
    <source>
        <strain evidence="2">TFB10827</strain>
    </source>
</reference>
<evidence type="ECO:0000256" key="1">
    <source>
        <dbReference type="SAM" id="MobiDB-lite"/>
    </source>
</evidence>
<name>A0ABQ8Q1B1_9AGAR</name>